<reference evidence="1 2" key="1">
    <citation type="submission" date="2015-09" db="EMBL/GenBank/DDBJ databases">
        <title>Genome sequence of the marine flavobacterium Croceitalea dokdonensis DOKDO 023 that contains proton- and sodium-pumping rhodopsins.</title>
        <authorList>
            <person name="Kwon S.-K."/>
            <person name="Lee H.K."/>
            <person name="Kwak M.-J."/>
            <person name="Kim J.F."/>
        </authorList>
    </citation>
    <scope>NUCLEOTIDE SEQUENCE [LARGE SCALE GENOMIC DNA]</scope>
    <source>
        <strain evidence="1 2">DOKDO 023</strain>
    </source>
</reference>
<comment type="caution">
    <text evidence="1">The sequence shown here is derived from an EMBL/GenBank/DDBJ whole genome shotgun (WGS) entry which is preliminary data.</text>
</comment>
<dbReference type="Proteomes" id="UP000050280">
    <property type="component" value="Unassembled WGS sequence"/>
</dbReference>
<protein>
    <submittedName>
        <fullName evidence="1">Uncharacterized protein</fullName>
    </submittedName>
</protein>
<keyword evidence="2" id="KW-1185">Reference proteome</keyword>
<organism evidence="1 2">
    <name type="scientific">Croceitalea dokdonensis DOKDO 023</name>
    <dbReference type="NCBI Taxonomy" id="1300341"/>
    <lineage>
        <taxon>Bacteria</taxon>
        <taxon>Pseudomonadati</taxon>
        <taxon>Bacteroidota</taxon>
        <taxon>Flavobacteriia</taxon>
        <taxon>Flavobacteriales</taxon>
        <taxon>Flavobacteriaceae</taxon>
        <taxon>Croceitalea</taxon>
    </lineage>
</organism>
<dbReference type="AlphaFoldDB" id="A0A0P7ART5"/>
<name>A0A0P7ART5_9FLAO</name>
<proteinExistence type="predicted"/>
<sequence>MNNLFLSVLITNEFCLETVLHAFYSNKKAMKLNKLMAFFDVGISSYFI</sequence>
<accession>A0A0P7ART5</accession>
<gene>
    <name evidence="1" type="ORF">I595_3120</name>
</gene>
<evidence type="ECO:0000313" key="1">
    <source>
        <dbReference type="EMBL" id="KPM30626.1"/>
    </source>
</evidence>
<evidence type="ECO:0000313" key="2">
    <source>
        <dbReference type="Proteomes" id="UP000050280"/>
    </source>
</evidence>
<dbReference type="EMBL" id="LDJX01000007">
    <property type="protein sequence ID" value="KPM30626.1"/>
    <property type="molecule type" value="Genomic_DNA"/>
</dbReference>